<evidence type="ECO:0000259" key="1">
    <source>
        <dbReference type="Pfam" id="PF00005"/>
    </source>
</evidence>
<dbReference type="Gene3D" id="3.40.50.300">
    <property type="entry name" value="P-loop containing nucleotide triphosphate hydrolases"/>
    <property type="match status" value="1"/>
</dbReference>
<gene>
    <name evidence="2" type="ORF">FHS90_002320</name>
</gene>
<protein>
    <submittedName>
        <fullName evidence="2">ABC-type bacteriocin/lantibiotic exporter with double-glycine peptidase domain</fullName>
    </submittedName>
</protein>
<dbReference type="InterPro" id="IPR039421">
    <property type="entry name" value="Type_1_exporter"/>
</dbReference>
<proteinExistence type="predicted"/>
<dbReference type="InterPro" id="IPR027417">
    <property type="entry name" value="P-loop_NTPase"/>
</dbReference>
<comment type="caution">
    <text evidence="2">The sequence shown here is derived from an EMBL/GenBank/DDBJ whole genome shotgun (WGS) entry which is preliminary data.</text>
</comment>
<name>A0A839GFC7_9BACT</name>
<dbReference type="EMBL" id="JACJIQ010000008">
    <property type="protein sequence ID" value="MBA9077602.1"/>
    <property type="molecule type" value="Genomic_DNA"/>
</dbReference>
<organism evidence="2 3">
    <name type="scientific">Rufibacter quisquiliarum</name>
    <dbReference type="NCBI Taxonomy" id="1549639"/>
    <lineage>
        <taxon>Bacteria</taxon>
        <taxon>Pseudomonadati</taxon>
        <taxon>Bacteroidota</taxon>
        <taxon>Cytophagia</taxon>
        <taxon>Cytophagales</taxon>
        <taxon>Hymenobacteraceae</taxon>
        <taxon>Rufibacter</taxon>
    </lineage>
</organism>
<dbReference type="Pfam" id="PF00005">
    <property type="entry name" value="ABC_tran"/>
    <property type="match status" value="1"/>
</dbReference>
<dbReference type="AlphaFoldDB" id="A0A839GFC7"/>
<sequence>MLLKLLLGFYSPQQGEIKVGNTPLSTIKPQFWRQSCGVVMQEGFIFSDTIANNSAVNSDALDMKKLLHAMRLANIWEFVSSLPLGLQTKIGAEGNGWK</sequence>
<evidence type="ECO:0000313" key="3">
    <source>
        <dbReference type="Proteomes" id="UP000563094"/>
    </source>
</evidence>
<accession>A0A839GFC7</accession>
<dbReference type="PANTHER" id="PTHR24221:SF654">
    <property type="entry name" value="ATP-BINDING CASSETTE SUB-FAMILY B MEMBER 6"/>
    <property type="match status" value="1"/>
</dbReference>
<dbReference type="GO" id="GO:0005524">
    <property type="term" value="F:ATP binding"/>
    <property type="evidence" value="ECO:0007669"/>
    <property type="project" value="InterPro"/>
</dbReference>
<dbReference type="SUPFAM" id="SSF52540">
    <property type="entry name" value="P-loop containing nucleoside triphosphate hydrolases"/>
    <property type="match status" value="1"/>
</dbReference>
<dbReference type="InterPro" id="IPR003439">
    <property type="entry name" value="ABC_transporter-like_ATP-bd"/>
</dbReference>
<keyword evidence="3" id="KW-1185">Reference proteome</keyword>
<dbReference type="GO" id="GO:0034040">
    <property type="term" value="F:ATPase-coupled lipid transmembrane transporter activity"/>
    <property type="evidence" value="ECO:0007669"/>
    <property type="project" value="TreeGrafter"/>
</dbReference>
<feature type="domain" description="ABC transporter" evidence="1">
    <location>
        <begin position="2"/>
        <end position="76"/>
    </location>
</feature>
<dbReference type="Proteomes" id="UP000563094">
    <property type="component" value="Unassembled WGS sequence"/>
</dbReference>
<reference evidence="2 3" key="1">
    <citation type="submission" date="2020-08" db="EMBL/GenBank/DDBJ databases">
        <title>Genomic Encyclopedia of Type Strains, Phase IV (KMG-IV): sequencing the most valuable type-strain genomes for metagenomic binning, comparative biology and taxonomic classification.</title>
        <authorList>
            <person name="Goeker M."/>
        </authorList>
    </citation>
    <scope>NUCLEOTIDE SEQUENCE [LARGE SCALE GENOMIC DNA]</scope>
    <source>
        <strain evidence="2 3">DSM 29854</strain>
    </source>
</reference>
<evidence type="ECO:0000313" key="2">
    <source>
        <dbReference type="EMBL" id="MBA9077602.1"/>
    </source>
</evidence>
<dbReference type="GO" id="GO:0016887">
    <property type="term" value="F:ATP hydrolysis activity"/>
    <property type="evidence" value="ECO:0007669"/>
    <property type="project" value="InterPro"/>
</dbReference>
<dbReference type="RefSeq" id="WP_246386919.1">
    <property type="nucleotide sequence ID" value="NZ_JACJIQ010000008.1"/>
</dbReference>
<dbReference type="PANTHER" id="PTHR24221">
    <property type="entry name" value="ATP-BINDING CASSETTE SUB-FAMILY B"/>
    <property type="match status" value="1"/>
</dbReference>